<dbReference type="PANTHER" id="PTHR47529:SF1">
    <property type="entry name" value="PERIPLASMIC CHAPERONE PPID"/>
    <property type="match status" value="1"/>
</dbReference>
<keyword evidence="3" id="KW-1003">Cell membrane</keyword>
<dbReference type="SUPFAM" id="SSF109998">
    <property type="entry name" value="Triger factor/SurA peptide-binding domain-like"/>
    <property type="match status" value="1"/>
</dbReference>
<dbReference type="EMBL" id="AOLV01000040">
    <property type="protein sequence ID" value="EPX82549.1"/>
    <property type="molecule type" value="Genomic_DNA"/>
</dbReference>
<comment type="subcellular location">
    <subcellularLocation>
        <location evidence="1">Cell inner membrane</location>
        <topology evidence="1">Single-pass type II membrane protein</topology>
        <orientation evidence="1">Periplasmic side</orientation>
    </subcellularLocation>
</comment>
<keyword evidence="14 16" id="KW-0413">Isomerase</keyword>
<dbReference type="AlphaFoldDB" id="S9S8I2"/>
<proteinExistence type="inferred from homology"/>
<keyword evidence="17" id="KW-1185">Reference proteome</keyword>
<comment type="caution">
    <text evidence="16">The sequence shown here is derived from an EMBL/GenBank/DDBJ whole genome shotgun (WGS) entry which is preliminary data.</text>
</comment>
<evidence type="ECO:0000256" key="11">
    <source>
        <dbReference type="ARBA" id="ARBA00038408"/>
    </source>
</evidence>
<dbReference type="Gene3D" id="3.10.50.40">
    <property type="match status" value="1"/>
</dbReference>
<name>S9S8I2_9RHOB</name>
<organism evidence="16 17">
    <name type="scientific">Rubellimicrobium thermophilum DSM 16684</name>
    <dbReference type="NCBI Taxonomy" id="1123069"/>
    <lineage>
        <taxon>Bacteria</taxon>
        <taxon>Pseudomonadati</taxon>
        <taxon>Pseudomonadota</taxon>
        <taxon>Alphaproteobacteria</taxon>
        <taxon>Rhodobacterales</taxon>
        <taxon>Roseobacteraceae</taxon>
        <taxon>Rubellimicrobium</taxon>
    </lineage>
</organism>
<dbReference type="Pfam" id="PF13145">
    <property type="entry name" value="Rotamase_2"/>
    <property type="match status" value="1"/>
</dbReference>
<dbReference type="Pfam" id="PF13624">
    <property type="entry name" value="SurA_N_3"/>
    <property type="match status" value="1"/>
</dbReference>
<keyword evidence="6" id="KW-1133">Transmembrane helix</keyword>
<evidence type="ECO:0000256" key="2">
    <source>
        <dbReference type="ARBA" id="ARBA00018370"/>
    </source>
</evidence>
<evidence type="ECO:0000313" key="17">
    <source>
        <dbReference type="Proteomes" id="UP000015346"/>
    </source>
</evidence>
<dbReference type="InterPro" id="IPR046357">
    <property type="entry name" value="PPIase_dom_sf"/>
</dbReference>
<evidence type="ECO:0000256" key="5">
    <source>
        <dbReference type="ARBA" id="ARBA00022692"/>
    </source>
</evidence>
<evidence type="ECO:0000256" key="12">
    <source>
        <dbReference type="ARBA" id="ARBA00040743"/>
    </source>
</evidence>
<comment type="similarity">
    <text evidence="11">Belongs to the PpiD chaperone family.</text>
</comment>
<evidence type="ECO:0000256" key="14">
    <source>
        <dbReference type="PROSITE-ProRule" id="PRU00278"/>
    </source>
</evidence>
<evidence type="ECO:0000256" key="10">
    <source>
        <dbReference type="ARBA" id="ARBA00031484"/>
    </source>
</evidence>
<dbReference type="GO" id="GO:0003755">
    <property type="term" value="F:peptidyl-prolyl cis-trans isomerase activity"/>
    <property type="evidence" value="ECO:0007669"/>
    <property type="project" value="UniProtKB-KW"/>
</dbReference>
<dbReference type="OrthoDB" id="9768393at2"/>
<keyword evidence="7" id="KW-0472">Membrane</keyword>
<dbReference type="Proteomes" id="UP000015346">
    <property type="component" value="Unassembled WGS sequence"/>
</dbReference>
<keyword evidence="5" id="KW-0812">Transmembrane</keyword>
<reference evidence="16 17" key="1">
    <citation type="journal article" date="2013" name="Stand. Genomic Sci.">
        <title>Genome sequence of the reddish-pigmented Rubellimicrobium thermophilum type strain (DSM 16684(T)), a member of the Roseobacter clade.</title>
        <authorList>
            <person name="Fiebig A."/>
            <person name="Riedel T."/>
            <person name="Gronow S."/>
            <person name="Petersen J."/>
            <person name="Klenk H.P."/>
            <person name="Goker M."/>
        </authorList>
    </citation>
    <scope>NUCLEOTIDE SEQUENCE [LARGE SCALE GENOMIC DNA]</scope>
    <source>
        <strain evidence="16 17">DSM 16684</strain>
    </source>
</reference>
<dbReference type="STRING" id="1123069.ruthe_03287"/>
<dbReference type="PANTHER" id="PTHR47529">
    <property type="entry name" value="PEPTIDYL-PROLYL CIS-TRANS ISOMERASE D"/>
    <property type="match status" value="1"/>
</dbReference>
<evidence type="ECO:0000259" key="15">
    <source>
        <dbReference type="PROSITE" id="PS50198"/>
    </source>
</evidence>
<evidence type="ECO:0000256" key="9">
    <source>
        <dbReference type="ARBA" id="ARBA00030642"/>
    </source>
</evidence>
<dbReference type="PROSITE" id="PS50198">
    <property type="entry name" value="PPIC_PPIASE_2"/>
    <property type="match status" value="1"/>
</dbReference>
<dbReference type="InterPro" id="IPR027304">
    <property type="entry name" value="Trigger_fact/SurA_dom_sf"/>
</dbReference>
<evidence type="ECO:0000313" key="16">
    <source>
        <dbReference type="EMBL" id="EPX82549.1"/>
    </source>
</evidence>
<dbReference type="RefSeq" id="WP_021099339.1">
    <property type="nucleotide sequence ID" value="NZ_KE557326.1"/>
</dbReference>
<dbReference type="SUPFAM" id="SSF54534">
    <property type="entry name" value="FKBP-like"/>
    <property type="match status" value="1"/>
</dbReference>
<sequence>MPRPTGSACPVGDARVAEAVRALPAFQGLDGQFDRALYREQLRRNSLTETEFETGPLREDSARAILQAALIGGVPEPLVYPETLAAWSGERRSVTWAEIGPEMVAEALPEPTEEDLRAFWEAHPDRFTAPETRAIAYAWVTPAMLAPEMTVPEETLREAYDRRSDEFIQPERRLVERLVYPSDGEAEAARTRLDAGEASFEDLTAERGLRLSDIDLGDVTREDLGPAAEAVFAAPAGSVVGPVETELGPALFRINAVLAAQETTFEQAAPELREELAFEQAARIIAEEIPRIEDLIAGGADIEDLAAQTALEAGQIDWTADNDTGIAAYAPFREAAAALQEGDFPRLVELGDGGVAVLRLDGITAPAVIPFEEARAEVESAWRSERLAEATLARAEEAAAAIAAGASFEDQGLSPRSEPPLVRRDFVAGTPPDFVTTAFAMAAGEARALPVGEAALVLRLDAVEPPAADDPALIAQREAIADRIRGTMAQEIVDAFARQRQLDLQRDGAITLDDATIAAVNAQIQ</sequence>
<dbReference type="PATRIC" id="fig|1123069.3.peg.3257"/>
<keyword evidence="8" id="KW-0143">Chaperone</keyword>
<gene>
    <name evidence="16" type="ORF">ruthe_03287</name>
</gene>
<evidence type="ECO:0000256" key="8">
    <source>
        <dbReference type="ARBA" id="ARBA00023186"/>
    </source>
</evidence>
<dbReference type="HOGENOM" id="CLU_023843_2_1_5"/>
<dbReference type="GO" id="GO:0005886">
    <property type="term" value="C:plasma membrane"/>
    <property type="evidence" value="ECO:0007669"/>
    <property type="project" value="UniProtKB-SubCell"/>
</dbReference>
<evidence type="ECO:0000256" key="6">
    <source>
        <dbReference type="ARBA" id="ARBA00022989"/>
    </source>
</evidence>
<feature type="domain" description="PpiC" evidence="15">
    <location>
        <begin position="170"/>
        <end position="256"/>
    </location>
</feature>
<dbReference type="InterPro" id="IPR000297">
    <property type="entry name" value="PPIase_PpiC"/>
</dbReference>
<evidence type="ECO:0000256" key="3">
    <source>
        <dbReference type="ARBA" id="ARBA00022475"/>
    </source>
</evidence>
<evidence type="ECO:0000256" key="1">
    <source>
        <dbReference type="ARBA" id="ARBA00004382"/>
    </source>
</evidence>
<evidence type="ECO:0000256" key="4">
    <source>
        <dbReference type="ARBA" id="ARBA00022519"/>
    </source>
</evidence>
<protein>
    <recommendedName>
        <fullName evidence="2">Parvulin-like PPIase</fullName>
    </recommendedName>
    <alternativeName>
        <fullName evidence="9">Peptidyl-prolyl cis-trans isomerase plp</fullName>
    </alternativeName>
    <alternativeName>
        <fullName evidence="12">Periplasmic chaperone PpiD</fullName>
    </alternativeName>
    <alternativeName>
        <fullName evidence="13">Periplasmic folding chaperone</fullName>
    </alternativeName>
    <alternativeName>
        <fullName evidence="10">Rotamase plp</fullName>
    </alternativeName>
</protein>
<keyword evidence="4" id="KW-0997">Cell inner membrane</keyword>
<evidence type="ECO:0000256" key="7">
    <source>
        <dbReference type="ARBA" id="ARBA00023136"/>
    </source>
</evidence>
<dbReference type="InterPro" id="IPR052029">
    <property type="entry name" value="PpiD_chaperone"/>
</dbReference>
<evidence type="ECO:0000256" key="13">
    <source>
        <dbReference type="ARBA" id="ARBA00042775"/>
    </source>
</evidence>
<accession>S9S8I2</accession>
<keyword evidence="14" id="KW-0697">Rotamase</keyword>